<accession>A0ABY1PFQ6</accession>
<evidence type="ECO:0008006" key="3">
    <source>
        <dbReference type="Google" id="ProtNLM"/>
    </source>
</evidence>
<proteinExistence type="predicted"/>
<organism evidence="1 2">
    <name type="scientific">Roseibium denhamense</name>
    <dbReference type="NCBI Taxonomy" id="76305"/>
    <lineage>
        <taxon>Bacteria</taxon>
        <taxon>Pseudomonadati</taxon>
        <taxon>Pseudomonadota</taxon>
        <taxon>Alphaproteobacteria</taxon>
        <taxon>Hyphomicrobiales</taxon>
        <taxon>Stappiaceae</taxon>
        <taxon>Roseibium</taxon>
    </lineage>
</organism>
<comment type="caution">
    <text evidence="1">The sequence shown here is derived from an EMBL/GenBank/DDBJ whole genome shotgun (WGS) entry which is preliminary data.</text>
</comment>
<sequence length="212" mass="24044">MAMSAANHIPVLSVPKFKSMGAYDAALVDVIEPIEEPHHEPSEEELRQAEYDRGLAEGIANTKAHYEALLQQERETNEKLLEDERLRFDMRESANVSAAIEGCLNVIEHRVSYSLAKILTPFLEDRITQQLVAAFADNLRQLAEDADGKLIRLRGPESLVNQVLELLPTMRDRIETQIADQVELKALLDETTIETRLQQWLGQLETLQKDTE</sequence>
<protein>
    <recommendedName>
        <fullName evidence="3">Flagellar assembly protein FliH/Type III secretion system HrpE domain-containing protein</fullName>
    </recommendedName>
</protein>
<dbReference type="EMBL" id="FXTT01000005">
    <property type="protein sequence ID" value="SMP32798.1"/>
    <property type="molecule type" value="Genomic_DNA"/>
</dbReference>
<evidence type="ECO:0000313" key="1">
    <source>
        <dbReference type="EMBL" id="SMP32798.1"/>
    </source>
</evidence>
<evidence type="ECO:0000313" key="2">
    <source>
        <dbReference type="Proteomes" id="UP001157914"/>
    </source>
</evidence>
<dbReference type="Proteomes" id="UP001157914">
    <property type="component" value="Unassembled WGS sequence"/>
</dbReference>
<name>A0ABY1PFQ6_9HYPH</name>
<dbReference type="RefSeq" id="WP_155191426.1">
    <property type="nucleotide sequence ID" value="NZ_BAAAEA010000001.1"/>
</dbReference>
<reference evidence="1 2" key="1">
    <citation type="submission" date="2017-05" db="EMBL/GenBank/DDBJ databases">
        <authorList>
            <person name="Varghese N."/>
            <person name="Submissions S."/>
        </authorList>
    </citation>
    <scope>NUCLEOTIDE SEQUENCE [LARGE SCALE GENOMIC DNA]</scope>
    <source>
        <strain evidence="1 2">DSM 15949</strain>
    </source>
</reference>
<keyword evidence="2" id="KW-1185">Reference proteome</keyword>
<gene>
    <name evidence="1" type="ORF">SAMN06265374_3601</name>
</gene>